<keyword evidence="1" id="KW-0732">Signal</keyword>
<dbReference type="EMBL" id="JBHUHZ010000001">
    <property type="protein sequence ID" value="MFD2161326.1"/>
    <property type="molecule type" value="Genomic_DNA"/>
</dbReference>
<protein>
    <submittedName>
        <fullName evidence="2">Pectate lyase</fullName>
        <ecNumber evidence="2">4.2.2.2</ecNumber>
    </submittedName>
</protein>
<dbReference type="InterPro" id="IPR012669">
    <property type="entry name" value="Pectate_lyase"/>
</dbReference>
<feature type="chain" id="PRO_5046636950" evidence="1">
    <location>
        <begin position="24"/>
        <end position="365"/>
    </location>
</feature>
<dbReference type="SUPFAM" id="SSF81853">
    <property type="entry name" value="Family 10 polysaccharide lyase"/>
    <property type="match status" value="1"/>
</dbReference>
<dbReference type="RefSeq" id="WP_255899609.1">
    <property type="nucleotide sequence ID" value="NZ_JAFMZO010000001.1"/>
</dbReference>
<comment type="caution">
    <text evidence="2">The sequence shown here is derived from an EMBL/GenBank/DDBJ whole genome shotgun (WGS) entry which is preliminary data.</text>
</comment>
<keyword evidence="3" id="KW-1185">Reference proteome</keyword>
<gene>
    <name evidence="2" type="primary">pelA</name>
    <name evidence="2" type="ORF">ACFSJU_02925</name>
</gene>
<feature type="signal peptide" evidence="1">
    <location>
        <begin position="1"/>
        <end position="23"/>
    </location>
</feature>
<evidence type="ECO:0000313" key="2">
    <source>
        <dbReference type="EMBL" id="MFD2161326.1"/>
    </source>
</evidence>
<evidence type="ECO:0000313" key="3">
    <source>
        <dbReference type="Proteomes" id="UP001597387"/>
    </source>
</evidence>
<name>A0ABW4ZIH6_9SPHI</name>
<dbReference type="Gene3D" id="1.50.10.20">
    <property type="match status" value="1"/>
</dbReference>
<evidence type="ECO:0000256" key="1">
    <source>
        <dbReference type="SAM" id="SignalP"/>
    </source>
</evidence>
<dbReference type="Pfam" id="PF09492">
    <property type="entry name" value="Pec_lyase"/>
    <property type="match status" value="1"/>
</dbReference>
<accession>A0ABW4ZIH6</accession>
<proteinExistence type="predicted"/>
<dbReference type="NCBIfam" id="TIGR02474">
    <property type="entry name" value="pec_lyase"/>
    <property type="match status" value="1"/>
</dbReference>
<keyword evidence="2" id="KW-0456">Lyase</keyword>
<reference evidence="3" key="1">
    <citation type="journal article" date="2019" name="Int. J. Syst. Evol. Microbiol.">
        <title>The Global Catalogue of Microorganisms (GCM) 10K type strain sequencing project: providing services to taxonomists for standard genome sequencing and annotation.</title>
        <authorList>
            <consortium name="The Broad Institute Genomics Platform"/>
            <consortium name="The Broad Institute Genome Sequencing Center for Infectious Disease"/>
            <person name="Wu L."/>
            <person name="Ma J."/>
        </authorList>
    </citation>
    <scope>NUCLEOTIDE SEQUENCE [LARGE SCALE GENOMIC DNA]</scope>
    <source>
        <strain evidence="3">KCTC 42217</strain>
    </source>
</reference>
<dbReference type="GO" id="GO:0030570">
    <property type="term" value="F:pectate lyase activity"/>
    <property type="evidence" value="ECO:0007669"/>
    <property type="project" value="UniProtKB-EC"/>
</dbReference>
<sequence>MKTKLGLAVLLIALTGAAGHLNAQEKDNVKPGEGKSSQAGQELIAKNMLAYQRSSGGWPKHINNVKVDYTRKLSAGDEAAVKDDASRNDATIDNGATVKEVRFLAEQYKLSGNKAYLDAAEKGISYLLKAQYNNGGWPQFFPDTSGYRKHITYNDNAMINVLNLLNDVSAGAGALSAVDKTLSAASKIAVEKGIECILNTQVKVGGKLTAWCAQHDKNTLLPAKARSYELVSLSGSESVGILQFLLSQPNPSERMKAAITAGVNWLNAVQIKGIKYEVVPDATKARGYDRLLVKDPSSVIWARFYEVDTNEPFICGRDGVKIKDLKDLEYERRAGYAWYGTWAKSLLDKYPAWAALNVINSTPAK</sequence>
<organism evidence="2 3">
    <name type="scientific">Paradesertivirga mongoliensis</name>
    <dbReference type="NCBI Taxonomy" id="2100740"/>
    <lineage>
        <taxon>Bacteria</taxon>
        <taxon>Pseudomonadati</taxon>
        <taxon>Bacteroidota</taxon>
        <taxon>Sphingobacteriia</taxon>
        <taxon>Sphingobacteriales</taxon>
        <taxon>Sphingobacteriaceae</taxon>
        <taxon>Paradesertivirga</taxon>
    </lineage>
</organism>
<dbReference type="Proteomes" id="UP001597387">
    <property type="component" value="Unassembled WGS sequence"/>
</dbReference>
<dbReference type="EC" id="4.2.2.2" evidence="2"/>